<dbReference type="PANTHER" id="PTHR12555">
    <property type="entry name" value="UBIQUITIN FUSION DEGRADATON PROTEIN 1"/>
    <property type="match status" value="1"/>
</dbReference>
<dbReference type="GO" id="GO:0036503">
    <property type="term" value="P:ERAD pathway"/>
    <property type="evidence" value="ECO:0007669"/>
    <property type="project" value="TreeGrafter"/>
</dbReference>
<reference evidence="3" key="1">
    <citation type="submission" date="2022-12" db="EMBL/GenBank/DDBJ databases">
        <title>Chromosome-Level Genome Assembly of Japanese Cedar (Cryptomeriajaponica D. Don).</title>
        <authorList>
            <person name="Fujino T."/>
            <person name="Yamaguchi K."/>
            <person name="Yokoyama T."/>
            <person name="Hamanaka T."/>
            <person name="Harazono Y."/>
            <person name="Kamada H."/>
            <person name="Kobayashi W."/>
            <person name="Ujino-Ihara T."/>
            <person name="Uchiyama K."/>
            <person name="Matsumoto A."/>
            <person name="Izuno A."/>
            <person name="Tsumura Y."/>
            <person name="Toyoda A."/>
            <person name="Shigenobu S."/>
            <person name="Moriguchi Y."/>
            <person name="Ueno S."/>
            <person name="Kasahara M."/>
        </authorList>
    </citation>
    <scope>NUCLEOTIDE SEQUENCE</scope>
</reference>
<sequence>MPPSPLSRLISQEIEYQMLFQLQNTITGHISHSGVLEFVAEEGDTIKIDYRNTTYCINIVETKPESAISVFDTDLEVDFAPPLDYKEPERLPLNPTNICTTTSSARTTRDITSREHGDESQCRVSACTGVGRRLDGKPLSPKSTKIKSARSRSPSRAPIRQPGKLVFGGNTIHTHALAMEFVKVGT</sequence>
<dbReference type="GO" id="GO:0006511">
    <property type="term" value="P:ubiquitin-dependent protein catabolic process"/>
    <property type="evidence" value="ECO:0007669"/>
    <property type="project" value="InterPro"/>
</dbReference>
<proteinExistence type="predicted"/>
<dbReference type="PANTHER" id="PTHR12555:SF13">
    <property type="entry name" value="UBIQUITIN RECOGNITION FACTOR IN ER-ASSOCIATED DEGRADATION PROTEIN 1"/>
    <property type="match status" value="1"/>
</dbReference>
<accession>A0AAD3NRT9</accession>
<evidence type="ECO:0000256" key="1">
    <source>
        <dbReference type="SAM" id="MobiDB-lite"/>
    </source>
</evidence>
<dbReference type="GO" id="GO:0034098">
    <property type="term" value="C:VCP-NPL4-UFD1 AAA ATPase complex"/>
    <property type="evidence" value="ECO:0007669"/>
    <property type="project" value="TreeGrafter"/>
</dbReference>
<feature type="domain" description="Ubiquitin fusion degradation protein UFD1 N-terminal subdomain 2" evidence="2">
    <location>
        <begin position="42"/>
        <end position="82"/>
    </location>
</feature>
<feature type="region of interest" description="Disordered" evidence="1">
    <location>
        <begin position="134"/>
        <end position="164"/>
    </location>
</feature>
<name>A0AAD3NRT9_CRYJA</name>
<comment type="caution">
    <text evidence="3">The sequence shown here is derived from an EMBL/GenBank/DDBJ whole genome shotgun (WGS) entry which is preliminary data.</text>
</comment>
<evidence type="ECO:0000313" key="4">
    <source>
        <dbReference type="Proteomes" id="UP001234787"/>
    </source>
</evidence>
<dbReference type="GO" id="GO:0031593">
    <property type="term" value="F:polyubiquitin modification-dependent protein binding"/>
    <property type="evidence" value="ECO:0007669"/>
    <property type="project" value="TreeGrafter"/>
</dbReference>
<gene>
    <name evidence="3" type="ORF">SUGI_1353740</name>
</gene>
<dbReference type="Proteomes" id="UP001234787">
    <property type="component" value="Unassembled WGS sequence"/>
</dbReference>
<dbReference type="Gene3D" id="3.10.330.10">
    <property type="match status" value="1"/>
</dbReference>
<feature type="compositionally biased region" description="Low complexity" evidence="1">
    <location>
        <begin position="151"/>
        <end position="160"/>
    </location>
</feature>
<protein>
    <recommendedName>
        <fullName evidence="2">Ubiquitin fusion degradation protein UFD1 N-terminal subdomain 2 domain-containing protein</fullName>
    </recommendedName>
</protein>
<evidence type="ECO:0000259" key="2">
    <source>
        <dbReference type="Pfam" id="PF24842"/>
    </source>
</evidence>
<dbReference type="EMBL" id="BSEH01000160">
    <property type="protein sequence ID" value="GLJ57613.1"/>
    <property type="molecule type" value="Genomic_DNA"/>
</dbReference>
<keyword evidence="4" id="KW-1185">Reference proteome</keyword>
<dbReference type="AlphaFoldDB" id="A0AAD3NRT9"/>
<dbReference type="InterPro" id="IPR055418">
    <property type="entry name" value="UFD1_N2"/>
</dbReference>
<dbReference type="InterPro" id="IPR004854">
    <property type="entry name" value="Ufd1-like"/>
</dbReference>
<dbReference type="Pfam" id="PF24842">
    <property type="entry name" value="UFD1_N2"/>
    <property type="match status" value="1"/>
</dbReference>
<organism evidence="3 4">
    <name type="scientific">Cryptomeria japonica</name>
    <name type="common">Japanese cedar</name>
    <name type="synonym">Cupressus japonica</name>
    <dbReference type="NCBI Taxonomy" id="3369"/>
    <lineage>
        <taxon>Eukaryota</taxon>
        <taxon>Viridiplantae</taxon>
        <taxon>Streptophyta</taxon>
        <taxon>Embryophyta</taxon>
        <taxon>Tracheophyta</taxon>
        <taxon>Spermatophyta</taxon>
        <taxon>Pinopsida</taxon>
        <taxon>Pinidae</taxon>
        <taxon>Conifers II</taxon>
        <taxon>Cupressales</taxon>
        <taxon>Cupressaceae</taxon>
        <taxon>Cryptomeria</taxon>
    </lineage>
</organism>
<evidence type="ECO:0000313" key="3">
    <source>
        <dbReference type="EMBL" id="GLJ57613.1"/>
    </source>
</evidence>